<feature type="non-terminal residue" evidence="1">
    <location>
        <position position="1"/>
    </location>
</feature>
<comment type="caution">
    <text evidence="1">The sequence shown here is derived from an EMBL/GenBank/DDBJ whole genome shotgun (WGS) entry which is preliminary data.</text>
</comment>
<sequence>RTLFPTKEECEAKGVDHKYYAANTLNRADKTIIVEIIWDLIMERVLTPGNEQSDASFPFVSLTTFGETYARDPSAQYYDADRYVAFLEQLAPDLNPIILQYAQEGINCYRRLLLFASAVMFGAAAEITVLSLLEAIRDATNNAEAKLKLTNMLEGAKLPTIFETITKTLEQLTKNDTIPYSIHQGCNEHLLSLFEMIRVQRNDAVHPKAGEVNRDKVFLTMQTLPTGISCVYKLIGWFNSNEV</sequence>
<reference evidence="1" key="1">
    <citation type="journal article" date="2014" name="Front. Microbiol.">
        <title>High frequency of phylogenetically diverse reductive dehalogenase-homologous genes in deep subseafloor sedimentary metagenomes.</title>
        <authorList>
            <person name="Kawai M."/>
            <person name="Futagami T."/>
            <person name="Toyoda A."/>
            <person name="Takaki Y."/>
            <person name="Nishi S."/>
            <person name="Hori S."/>
            <person name="Arai W."/>
            <person name="Tsubouchi T."/>
            <person name="Morono Y."/>
            <person name="Uchiyama I."/>
            <person name="Ito T."/>
            <person name="Fujiyama A."/>
            <person name="Inagaki F."/>
            <person name="Takami H."/>
        </authorList>
    </citation>
    <scope>NUCLEOTIDE SEQUENCE</scope>
    <source>
        <strain evidence="1">Expedition CK06-06</strain>
    </source>
</reference>
<gene>
    <name evidence="1" type="ORF">S03H2_36545</name>
</gene>
<evidence type="ECO:0008006" key="2">
    <source>
        <dbReference type="Google" id="ProtNLM"/>
    </source>
</evidence>
<protein>
    <recommendedName>
        <fullName evidence="2">Abortive infection protein-like C-terminal domain-containing protein</fullName>
    </recommendedName>
</protein>
<evidence type="ECO:0000313" key="1">
    <source>
        <dbReference type="EMBL" id="GAH56760.1"/>
    </source>
</evidence>
<dbReference type="AlphaFoldDB" id="X1HI66"/>
<organism evidence="1">
    <name type="scientific">marine sediment metagenome</name>
    <dbReference type="NCBI Taxonomy" id="412755"/>
    <lineage>
        <taxon>unclassified sequences</taxon>
        <taxon>metagenomes</taxon>
        <taxon>ecological metagenomes</taxon>
    </lineage>
</organism>
<dbReference type="EMBL" id="BARU01022433">
    <property type="protein sequence ID" value="GAH56760.1"/>
    <property type="molecule type" value="Genomic_DNA"/>
</dbReference>
<accession>X1HI66</accession>
<proteinExistence type="predicted"/>
<name>X1HI66_9ZZZZ</name>